<dbReference type="GO" id="GO:0016787">
    <property type="term" value="F:hydrolase activity"/>
    <property type="evidence" value="ECO:0007669"/>
    <property type="project" value="UniProtKB-KW"/>
</dbReference>
<reference evidence="1 2" key="1">
    <citation type="submission" date="2019-07" db="EMBL/GenBank/DDBJ databases">
        <title>Rhodococcus cavernicolus sp. nov., isolated from a cave.</title>
        <authorList>
            <person name="Lee S.D."/>
        </authorList>
    </citation>
    <scope>NUCLEOTIDE SEQUENCE [LARGE SCALE GENOMIC DNA]</scope>
    <source>
        <strain evidence="1 2">C1-24</strain>
    </source>
</reference>
<name>A0A5A7SCW7_9NOCA</name>
<organism evidence="1 2">
    <name type="scientific">Antrihabitans cavernicola</name>
    <dbReference type="NCBI Taxonomy" id="2495913"/>
    <lineage>
        <taxon>Bacteria</taxon>
        <taxon>Bacillati</taxon>
        <taxon>Actinomycetota</taxon>
        <taxon>Actinomycetes</taxon>
        <taxon>Mycobacteriales</taxon>
        <taxon>Nocardiaceae</taxon>
        <taxon>Antrihabitans</taxon>
    </lineage>
</organism>
<dbReference type="EMBL" id="VLNY01000003">
    <property type="protein sequence ID" value="KAA0023404.1"/>
    <property type="molecule type" value="Genomic_DNA"/>
</dbReference>
<keyword evidence="2" id="KW-1185">Reference proteome</keyword>
<dbReference type="Gene3D" id="3.40.50.1820">
    <property type="entry name" value="alpha/beta hydrolase"/>
    <property type="match status" value="1"/>
</dbReference>
<dbReference type="AlphaFoldDB" id="A0A5A7SCW7"/>
<gene>
    <name evidence="1" type="ORF">FOY51_08315</name>
</gene>
<protein>
    <submittedName>
        <fullName evidence="1">Alpha/beta hydrolase</fullName>
    </submittedName>
</protein>
<dbReference type="OrthoDB" id="4371333at2"/>
<dbReference type="RefSeq" id="WP_149429749.1">
    <property type="nucleotide sequence ID" value="NZ_VLNY01000003.1"/>
</dbReference>
<sequence length="237" mass="24139">MQPGPRPRAAVVLPGTGSNAAFAKVAFGPCVSGLSIPLIAVEPDPRRVIESYVTAMVDASQRYGPILVGGISLGAAAAVNWAIEADATAVAVLVALPPWTGASGSAPAALSAAFTAQKLRDQGLDSVTAEMRASSPPWLADTLTASWHQQWPDLPAALDEAARYGAPTLDDLSGCTVPVGICSAVDDPVHPLAVGEEWAARLPRAGLFRTTLDRIGADPAELGNGAVTALAATGFVL</sequence>
<accession>A0A5A7SCW7</accession>
<dbReference type="Proteomes" id="UP000322244">
    <property type="component" value="Unassembled WGS sequence"/>
</dbReference>
<proteinExistence type="predicted"/>
<evidence type="ECO:0000313" key="2">
    <source>
        <dbReference type="Proteomes" id="UP000322244"/>
    </source>
</evidence>
<dbReference type="InterPro" id="IPR029058">
    <property type="entry name" value="AB_hydrolase_fold"/>
</dbReference>
<comment type="caution">
    <text evidence="1">The sequence shown here is derived from an EMBL/GenBank/DDBJ whole genome shotgun (WGS) entry which is preliminary data.</text>
</comment>
<evidence type="ECO:0000313" key="1">
    <source>
        <dbReference type="EMBL" id="KAA0023404.1"/>
    </source>
</evidence>
<keyword evidence="1" id="KW-0378">Hydrolase</keyword>
<dbReference type="SUPFAM" id="SSF53474">
    <property type="entry name" value="alpha/beta-Hydrolases"/>
    <property type="match status" value="1"/>
</dbReference>